<evidence type="ECO:0000256" key="3">
    <source>
        <dbReference type="PROSITE-ProRule" id="PRU00433"/>
    </source>
</evidence>
<dbReference type="EMBL" id="JBHSMQ010000010">
    <property type="protein sequence ID" value="MFC5457450.1"/>
    <property type="molecule type" value="Genomic_DNA"/>
</dbReference>
<dbReference type="RefSeq" id="WP_377170767.1">
    <property type="nucleotide sequence ID" value="NZ_JBHSMQ010000010.1"/>
</dbReference>
<proteinExistence type="predicted"/>
<keyword evidence="7" id="KW-1185">Reference proteome</keyword>
<dbReference type="InterPro" id="IPR009056">
    <property type="entry name" value="Cyt_c-like_dom"/>
</dbReference>
<keyword evidence="2 3" id="KW-0408">Iron</keyword>
<sequence length="418" mass="47285">MRSQSLTLLLFFSISALSAAETKEPRVIDFRGPPHNYLEWKPKDRFAELQEKAQKGEVKLDTSNDKAFLTSLLQALDIPVSSQIMVFSASSLQSEIINPRNPRALYFNEDTYLGWVPGGLVEIIAADPEMGPMFYVFDRLRPGGPVPRVTRSTKCMNCHAGNATRRLPGLIAESLLVSRAGSSLETYRRDVQGHQIPLEDRFGGWHLTGQHNIANHKANVMGIPNAGKNEITPVNPGQFSDLSLHLLPTSDILPNLTNEHQMGFENRLVYAIYTVRQLKSEGKGMLGAAAKEEIEERAQELARYITFADEAKFPAKGMVGDPAYVQDFLRDRKVSKAGLSLKDLDLKTRMFKHRCSYMLYTDTWKHAPKELKERVYYHMALYLREQPDAQHAHIPPAERAAIRSILKDTLTDLPVWWR</sequence>
<keyword evidence="4" id="KW-0732">Signal</keyword>
<evidence type="ECO:0000313" key="7">
    <source>
        <dbReference type="Proteomes" id="UP001596052"/>
    </source>
</evidence>
<name>A0ABW0KW70_9BACT</name>
<keyword evidence="3" id="KW-0349">Heme</keyword>
<feature type="chain" id="PRO_5046674620" description="Cytochrome c domain-containing protein" evidence="4">
    <location>
        <begin position="20"/>
        <end position="418"/>
    </location>
</feature>
<keyword evidence="1 3" id="KW-0479">Metal-binding</keyword>
<reference evidence="7" key="1">
    <citation type="journal article" date="2019" name="Int. J. Syst. Evol. Microbiol.">
        <title>The Global Catalogue of Microorganisms (GCM) 10K type strain sequencing project: providing services to taxonomists for standard genome sequencing and annotation.</title>
        <authorList>
            <consortium name="The Broad Institute Genomics Platform"/>
            <consortium name="The Broad Institute Genome Sequencing Center for Infectious Disease"/>
            <person name="Wu L."/>
            <person name="Ma J."/>
        </authorList>
    </citation>
    <scope>NUCLEOTIDE SEQUENCE [LARGE SCALE GENOMIC DNA]</scope>
    <source>
        <strain evidence="7">CGMCC 4.1469</strain>
    </source>
</reference>
<evidence type="ECO:0000259" key="5">
    <source>
        <dbReference type="PROSITE" id="PS51007"/>
    </source>
</evidence>
<gene>
    <name evidence="6" type="ORF">ACFQDI_21465</name>
</gene>
<feature type="domain" description="Cytochrome c" evidence="5">
    <location>
        <begin position="126"/>
        <end position="309"/>
    </location>
</feature>
<protein>
    <recommendedName>
        <fullName evidence="5">Cytochrome c domain-containing protein</fullName>
    </recommendedName>
</protein>
<evidence type="ECO:0000256" key="4">
    <source>
        <dbReference type="SAM" id="SignalP"/>
    </source>
</evidence>
<evidence type="ECO:0000256" key="1">
    <source>
        <dbReference type="ARBA" id="ARBA00022723"/>
    </source>
</evidence>
<accession>A0ABW0KW70</accession>
<feature type="signal peptide" evidence="4">
    <location>
        <begin position="1"/>
        <end position="19"/>
    </location>
</feature>
<dbReference type="PROSITE" id="PS51007">
    <property type="entry name" value="CYTC"/>
    <property type="match status" value="1"/>
</dbReference>
<evidence type="ECO:0000313" key="6">
    <source>
        <dbReference type="EMBL" id="MFC5457450.1"/>
    </source>
</evidence>
<evidence type="ECO:0000256" key="2">
    <source>
        <dbReference type="ARBA" id="ARBA00023004"/>
    </source>
</evidence>
<dbReference type="Proteomes" id="UP001596052">
    <property type="component" value="Unassembled WGS sequence"/>
</dbReference>
<comment type="caution">
    <text evidence="6">The sequence shown here is derived from an EMBL/GenBank/DDBJ whole genome shotgun (WGS) entry which is preliminary data.</text>
</comment>
<organism evidence="6 7">
    <name type="scientific">Prosthecobacter fluviatilis</name>
    <dbReference type="NCBI Taxonomy" id="445931"/>
    <lineage>
        <taxon>Bacteria</taxon>
        <taxon>Pseudomonadati</taxon>
        <taxon>Verrucomicrobiota</taxon>
        <taxon>Verrucomicrobiia</taxon>
        <taxon>Verrucomicrobiales</taxon>
        <taxon>Verrucomicrobiaceae</taxon>
        <taxon>Prosthecobacter</taxon>
    </lineage>
</organism>